<dbReference type="RefSeq" id="WP_011765411.1">
    <property type="nucleotide sequence ID" value="NC_008702.1"/>
</dbReference>
<dbReference type="SUPFAM" id="SSF46785">
    <property type="entry name" value="Winged helix' DNA-binding domain"/>
    <property type="match status" value="1"/>
</dbReference>
<dbReference type="GO" id="GO:0005829">
    <property type="term" value="C:cytosol"/>
    <property type="evidence" value="ECO:0007669"/>
    <property type="project" value="TreeGrafter"/>
</dbReference>
<dbReference type="CDD" id="cd00038">
    <property type="entry name" value="CAP_ED"/>
    <property type="match status" value="1"/>
</dbReference>
<name>A1K640_AZOSB</name>
<dbReference type="Proteomes" id="UP000002588">
    <property type="component" value="Chromosome"/>
</dbReference>
<dbReference type="KEGG" id="azo:azo1678"/>
<dbReference type="PANTHER" id="PTHR24567:SF26">
    <property type="entry name" value="REGULATORY PROTEIN YEIL"/>
    <property type="match status" value="1"/>
</dbReference>
<dbReference type="CDD" id="cd00092">
    <property type="entry name" value="HTH_CRP"/>
    <property type="match status" value="1"/>
</dbReference>
<protein>
    <submittedName>
        <fullName evidence="6">Cyclic nucleotide-binding protein</fullName>
    </submittedName>
</protein>
<dbReference type="PROSITE" id="PS50042">
    <property type="entry name" value="CNMP_BINDING_3"/>
    <property type="match status" value="1"/>
</dbReference>
<dbReference type="InterPro" id="IPR014710">
    <property type="entry name" value="RmlC-like_jellyroll"/>
</dbReference>
<dbReference type="SUPFAM" id="SSF51206">
    <property type="entry name" value="cAMP-binding domain-like"/>
    <property type="match status" value="1"/>
</dbReference>
<dbReference type="Gene3D" id="1.10.10.10">
    <property type="entry name" value="Winged helix-like DNA-binding domain superfamily/Winged helix DNA-binding domain"/>
    <property type="match status" value="1"/>
</dbReference>
<feature type="domain" description="HTH crp-type" evidence="5">
    <location>
        <begin position="143"/>
        <end position="217"/>
    </location>
</feature>
<evidence type="ECO:0000259" key="4">
    <source>
        <dbReference type="PROSITE" id="PS50042"/>
    </source>
</evidence>
<dbReference type="SMART" id="SM00419">
    <property type="entry name" value="HTH_CRP"/>
    <property type="match status" value="1"/>
</dbReference>
<dbReference type="Pfam" id="PF13545">
    <property type="entry name" value="HTH_Crp_2"/>
    <property type="match status" value="1"/>
</dbReference>
<evidence type="ECO:0000259" key="5">
    <source>
        <dbReference type="PROSITE" id="PS51063"/>
    </source>
</evidence>
<feature type="domain" description="Cyclic nucleotide-binding" evidence="4">
    <location>
        <begin position="36"/>
        <end position="84"/>
    </location>
</feature>
<keyword evidence="7" id="KW-1185">Reference proteome</keyword>
<keyword evidence="2" id="KW-0238">DNA-binding</keyword>
<dbReference type="InterPro" id="IPR036390">
    <property type="entry name" value="WH_DNA-bd_sf"/>
</dbReference>
<reference evidence="6 7" key="1">
    <citation type="journal article" date="2006" name="Nat. Biotechnol.">
        <title>Complete genome of the mutualistic, N2-fixing grass endophyte Azoarcus sp. strain BH72.</title>
        <authorList>
            <person name="Krause A."/>
            <person name="Ramakumar A."/>
            <person name="Bartels D."/>
            <person name="Battistoni F."/>
            <person name="Bekel T."/>
            <person name="Boch J."/>
            <person name="Boehm M."/>
            <person name="Friedrich F."/>
            <person name="Hurek T."/>
            <person name="Krause L."/>
            <person name="Linke B."/>
            <person name="McHardy A.C."/>
            <person name="Sarkar A."/>
            <person name="Schneiker S."/>
            <person name="Syed A.A."/>
            <person name="Thauer R."/>
            <person name="Vorhoelter F.-J."/>
            <person name="Weidner S."/>
            <person name="Puehler A."/>
            <person name="Reinhold-Hurek B."/>
            <person name="Kaiser O."/>
            <person name="Goesmann A."/>
        </authorList>
    </citation>
    <scope>NUCLEOTIDE SEQUENCE [LARGE SCALE GENOMIC DNA]</scope>
    <source>
        <strain evidence="6 7">BH72</strain>
    </source>
</reference>
<evidence type="ECO:0000256" key="1">
    <source>
        <dbReference type="ARBA" id="ARBA00023015"/>
    </source>
</evidence>
<dbReference type="HOGENOM" id="CLU_075053_3_7_4"/>
<dbReference type="STRING" id="62928.azo1678"/>
<dbReference type="InterPro" id="IPR036388">
    <property type="entry name" value="WH-like_DNA-bd_sf"/>
</dbReference>
<dbReference type="InterPro" id="IPR012318">
    <property type="entry name" value="HTH_CRP"/>
</dbReference>
<dbReference type="InterPro" id="IPR050397">
    <property type="entry name" value="Env_Response_Regulators"/>
</dbReference>
<dbReference type="GO" id="GO:0003700">
    <property type="term" value="F:DNA-binding transcription factor activity"/>
    <property type="evidence" value="ECO:0007669"/>
    <property type="project" value="TreeGrafter"/>
</dbReference>
<dbReference type="Pfam" id="PF00027">
    <property type="entry name" value="cNMP_binding"/>
    <property type="match status" value="1"/>
</dbReference>
<proteinExistence type="predicted"/>
<dbReference type="EMBL" id="AM406670">
    <property type="protein sequence ID" value="CAL94295.1"/>
    <property type="molecule type" value="Genomic_DNA"/>
</dbReference>
<organism evidence="6 7">
    <name type="scientific">Azoarcus sp. (strain BH72)</name>
    <dbReference type="NCBI Taxonomy" id="418699"/>
    <lineage>
        <taxon>Bacteria</taxon>
        <taxon>Pseudomonadati</taxon>
        <taxon>Pseudomonadota</taxon>
        <taxon>Betaproteobacteria</taxon>
        <taxon>Rhodocyclales</taxon>
        <taxon>Zoogloeaceae</taxon>
        <taxon>Azoarcus</taxon>
    </lineage>
</organism>
<dbReference type="Gene3D" id="2.60.120.10">
    <property type="entry name" value="Jelly Rolls"/>
    <property type="match status" value="1"/>
</dbReference>
<dbReference type="PANTHER" id="PTHR24567">
    <property type="entry name" value="CRP FAMILY TRANSCRIPTIONAL REGULATORY PROTEIN"/>
    <property type="match status" value="1"/>
</dbReference>
<dbReference type="AlphaFoldDB" id="A1K640"/>
<dbReference type="InterPro" id="IPR018490">
    <property type="entry name" value="cNMP-bd_dom_sf"/>
</dbReference>
<evidence type="ECO:0000313" key="6">
    <source>
        <dbReference type="EMBL" id="CAL94295.1"/>
    </source>
</evidence>
<dbReference type="eggNOG" id="COG0664">
    <property type="taxonomic scope" value="Bacteria"/>
</dbReference>
<keyword evidence="3" id="KW-0804">Transcription</keyword>
<evidence type="ECO:0000256" key="3">
    <source>
        <dbReference type="ARBA" id="ARBA00023163"/>
    </source>
</evidence>
<accession>A1K640</accession>
<evidence type="ECO:0000313" key="7">
    <source>
        <dbReference type="Proteomes" id="UP000002588"/>
    </source>
</evidence>
<dbReference type="GO" id="GO:0003677">
    <property type="term" value="F:DNA binding"/>
    <property type="evidence" value="ECO:0007669"/>
    <property type="project" value="UniProtKB-KW"/>
</dbReference>
<sequence length="226" mass="24275">MKPGSGHPAGVALDVANHPLGAALGADQPFQTPTVRHYSLGSFIATPGAGGNTVFVLQQGRLRVFLSGEDKELTLAFLEPGEVYCTHTRAWVEAVTDCTLLMADTAHFQGRLLADPTLMPVTIRVFAQLLARSIDIIENLAFRDVAARLANFLLGLARGADPALPAGLRIPVQLRTEDIARLLGTSRQTVSSLINQLVREGVIARDGRRAVLLLDPAELKRRAQGD</sequence>
<evidence type="ECO:0000256" key="2">
    <source>
        <dbReference type="ARBA" id="ARBA00023125"/>
    </source>
</evidence>
<dbReference type="InterPro" id="IPR000595">
    <property type="entry name" value="cNMP-bd_dom"/>
</dbReference>
<gene>
    <name evidence="6" type="ordered locus">azo1678</name>
</gene>
<dbReference type="PROSITE" id="PS51063">
    <property type="entry name" value="HTH_CRP_2"/>
    <property type="match status" value="1"/>
</dbReference>
<keyword evidence="1" id="KW-0805">Transcription regulation</keyword>